<protein>
    <submittedName>
        <fullName evidence="5">MFS general substrate transporter</fullName>
    </submittedName>
</protein>
<keyword evidence="3" id="KW-1133">Transmembrane helix</keyword>
<comment type="caution">
    <text evidence="5">The sequence shown here is derived from an EMBL/GenBank/DDBJ whole genome shotgun (WGS) entry which is preliminary data.</text>
</comment>
<evidence type="ECO:0000313" key="6">
    <source>
        <dbReference type="Proteomes" id="UP000799772"/>
    </source>
</evidence>
<feature type="transmembrane region" description="Helical" evidence="3">
    <location>
        <begin position="213"/>
        <end position="233"/>
    </location>
</feature>
<feature type="transmembrane region" description="Helical" evidence="3">
    <location>
        <begin position="322"/>
        <end position="341"/>
    </location>
</feature>
<feature type="transmembrane region" description="Helical" evidence="3">
    <location>
        <begin position="347"/>
        <end position="369"/>
    </location>
</feature>
<comment type="similarity">
    <text evidence="2">Belongs to the major facilitator superfamily. Monocarboxylate porter (TC 2.A.1.13) family.</text>
</comment>
<dbReference type="Pfam" id="PF07690">
    <property type="entry name" value="MFS_1"/>
    <property type="match status" value="2"/>
</dbReference>
<name>A0A9P4I9Q1_9PEZI</name>
<feature type="signal peptide" evidence="4">
    <location>
        <begin position="1"/>
        <end position="21"/>
    </location>
</feature>
<feature type="transmembrane region" description="Helical" evidence="3">
    <location>
        <begin position="149"/>
        <end position="170"/>
    </location>
</feature>
<keyword evidence="6" id="KW-1185">Reference proteome</keyword>
<sequence>MVLEKTISIFILLLSSPSAVAHSGERVEYDEEPEPEPEPQVIVVDNPPNGGYGWVCVAASAMINGHTWGLNSSYSVFLAHYLATNTFPGASRLDFAFIGGLSIGTAMVVSPVATASVRRFGTNMTLLIGVFFESGSFIGASFTKSIWQLFLSQGLCFGLGMGFLFVASVGVAPQWFTTRRSLAGATAAAGSGLGGLIYSLAANAMIQSIGLPWAFRVLGIICFVVNTISSLLMRDRNKLVKPNQLSFDYRLFRNLDFILLSAWGIFSMLGYIVLIFSLANYARTVGLTAKQGSVISALLNLGQMIGRPPIGYFSDAMGRLNMATIMTFLCGIFALVIWIFAKSYGVLIFFALIGGTVAGTFWATIGPVAAEVFGLKELPSVLNLTWLIITLPTTFSEPIALEIVSFNGGSYLGAQIFTGFMYIGAAASLWALRARKLGALERVAAQEHRSAQDINPVTEGTEIIDEVQNASEKQELDISPYFSRLVKWRRV</sequence>
<dbReference type="AlphaFoldDB" id="A0A9P4I9Q1"/>
<dbReference type="OrthoDB" id="2213137at2759"/>
<dbReference type="GO" id="GO:0022857">
    <property type="term" value="F:transmembrane transporter activity"/>
    <property type="evidence" value="ECO:0007669"/>
    <property type="project" value="InterPro"/>
</dbReference>
<dbReference type="Proteomes" id="UP000799772">
    <property type="component" value="Unassembled WGS sequence"/>
</dbReference>
<feature type="transmembrane region" description="Helical" evidence="3">
    <location>
        <begin position="254"/>
        <end position="275"/>
    </location>
</feature>
<feature type="chain" id="PRO_5040295638" evidence="4">
    <location>
        <begin position="22"/>
        <end position="491"/>
    </location>
</feature>
<accession>A0A9P4I9Q1</accession>
<dbReference type="InterPro" id="IPR050327">
    <property type="entry name" value="Proton-linked_MCT"/>
</dbReference>
<dbReference type="PANTHER" id="PTHR11360">
    <property type="entry name" value="MONOCARBOXYLATE TRANSPORTER"/>
    <property type="match status" value="1"/>
</dbReference>
<dbReference type="GO" id="GO:0016020">
    <property type="term" value="C:membrane"/>
    <property type="evidence" value="ECO:0007669"/>
    <property type="project" value="UniProtKB-SubCell"/>
</dbReference>
<evidence type="ECO:0000313" key="5">
    <source>
        <dbReference type="EMBL" id="KAF2094577.1"/>
    </source>
</evidence>
<feature type="transmembrane region" description="Helical" evidence="3">
    <location>
        <begin position="182"/>
        <end position="201"/>
    </location>
</feature>
<organism evidence="5 6">
    <name type="scientific">Rhizodiscina lignyota</name>
    <dbReference type="NCBI Taxonomy" id="1504668"/>
    <lineage>
        <taxon>Eukaryota</taxon>
        <taxon>Fungi</taxon>
        <taxon>Dikarya</taxon>
        <taxon>Ascomycota</taxon>
        <taxon>Pezizomycotina</taxon>
        <taxon>Dothideomycetes</taxon>
        <taxon>Pleosporomycetidae</taxon>
        <taxon>Aulographales</taxon>
        <taxon>Rhizodiscinaceae</taxon>
        <taxon>Rhizodiscina</taxon>
    </lineage>
</organism>
<dbReference type="Gene3D" id="1.20.1250.20">
    <property type="entry name" value="MFS general substrate transporter like domains"/>
    <property type="match status" value="2"/>
</dbReference>
<dbReference type="InterPro" id="IPR036259">
    <property type="entry name" value="MFS_trans_sf"/>
</dbReference>
<evidence type="ECO:0000256" key="2">
    <source>
        <dbReference type="ARBA" id="ARBA00006727"/>
    </source>
</evidence>
<keyword evidence="4" id="KW-0732">Signal</keyword>
<evidence type="ECO:0000256" key="4">
    <source>
        <dbReference type="SAM" id="SignalP"/>
    </source>
</evidence>
<gene>
    <name evidence="5" type="ORF">NA57DRAFT_68618</name>
</gene>
<reference evidence="5" key="1">
    <citation type="journal article" date="2020" name="Stud. Mycol.">
        <title>101 Dothideomycetes genomes: a test case for predicting lifestyles and emergence of pathogens.</title>
        <authorList>
            <person name="Haridas S."/>
            <person name="Albert R."/>
            <person name="Binder M."/>
            <person name="Bloem J."/>
            <person name="Labutti K."/>
            <person name="Salamov A."/>
            <person name="Andreopoulos B."/>
            <person name="Baker S."/>
            <person name="Barry K."/>
            <person name="Bills G."/>
            <person name="Bluhm B."/>
            <person name="Cannon C."/>
            <person name="Castanera R."/>
            <person name="Culley D."/>
            <person name="Daum C."/>
            <person name="Ezra D."/>
            <person name="Gonzalez J."/>
            <person name="Henrissat B."/>
            <person name="Kuo A."/>
            <person name="Liang C."/>
            <person name="Lipzen A."/>
            <person name="Lutzoni F."/>
            <person name="Magnuson J."/>
            <person name="Mondo S."/>
            <person name="Nolan M."/>
            <person name="Ohm R."/>
            <person name="Pangilinan J."/>
            <person name="Park H.-J."/>
            <person name="Ramirez L."/>
            <person name="Alfaro M."/>
            <person name="Sun H."/>
            <person name="Tritt A."/>
            <person name="Yoshinaga Y."/>
            <person name="Zwiers L.-H."/>
            <person name="Turgeon B."/>
            <person name="Goodwin S."/>
            <person name="Spatafora J."/>
            <person name="Crous P."/>
            <person name="Grigoriev I."/>
        </authorList>
    </citation>
    <scope>NUCLEOTIDE SEQUENCE</scope>
    <source>
        <strain evidence="5">CBS 133067</strain>
    </source>
</reference>
<feature type="transmembrane region" description="Helical" evidence="3">
    <location>
        <begin position="412"/>
        <end position="432"/>
    </location>
</feature>
<proteinExistence type="inferred from homology"/>
<feature type="transmembrane region" description="Helical" evidence="3">
    <location>
        <begin position="95"/>
        <end position="117"/>
    </location>
</feature>
<dbReference type="SUPFAM" id="SSF103473">
    <property type="entry name" value="MFS general substrate transporter"/>
    <property type="match status" value="1"/>
</dbReference>
<keyword evidence="3" id="KW-0812">Transmembrane</keyword>
<keyword evidence="3" id="KW-0472">Membrane</keyword>
<dbReference type="EMBL" id="ML978134">
    <property type="protein sequence ID" value="KAF2094577.1"/>
    <property type="molecule type" value="Genomic_DNA"/>
</dbReference>
<dbReference type="PANTHER" id="PTHR11360:SF315">
    <property type="entry name" value="TRANSPORTER MCH2-RELATED"/>
    <property type="match status" value="1"/>
</dbReference>
<dbReference type="InterPro" id="IPR011701">
    <property type="entry name" value="MFS"/>
</dbReference>
<evidence type="ECO:0000256" key="3">
    <source>
        <dbReference type="SAM" id="Phobius"/>
    </source>
</evidence>
<evidence type="ECO:0000256" key="1">
    <source>
        <dbReference type="ARBA" id="ARBA00004141"/>
    </source>
</evidence>
<comment type="subcellular location">
    <subcellularLocation>
        <location evidence="1">Membrane</location>
        <topology evidence="1">Multi-pass membrane protein</topology>
    </subcellularLocation>
</comment>